<protein>
    <recommendedName>
        <fullName evidence="4">Glycoside hydrolase</fullName>
    </recommendedName>
</protein>
<organism evidence="2 3">
    <name type="scientific">Colletotrichum higginsianum (strain IMI 349063)</name>
    <name type="common">Crucifer anthracnose fungus</name>
    <dbReference type="NCBI Taxonomy" id="759273"/>
    <lineage>
        <taxon>Eukaryota</taxon>
        <taxon>Fungi</taxon>
        <taxon>Dikarya</taxon>
        <taxon>Ascomycota</taxon>
        <taxon>Pezizomycotina</taxon>
        <taxon>Sordariomycetes</taxon>
        <taxon>Hypocreomycetidae</taxon>
        <taxon>Glomerellales</taxon>
        <taxon>Glomerellaceae</taxon>
        <taxon>Colletotrichum</taxon>
        <taxon>Colletotrichum destructivum species complex</taxon>
    </lineage>
</organism>
<evidence type="ECO:0000256" key="1">
    <source>
        <dbReference type="SAM" id="Phobius"/>
    </source>
</evidence>
<dbReference type="HOGENOM" id="CLU_1089939_0_0_1"/>
<gene>
    <name evidence="2" type="ORF">CH063_01111</name>
</gene>
<name>H1V219_COLHI</name>
<sequence>MAIQLPREELGTAVGVLVYSFFCLACSLLMAWLVYAHREGLSYVALISYFTGLSTAASVAQQTHTLVRWRDIKLEQFRHSSINVGNPELAIAGQSTGLDLVLFYIQFYSYNVEALVTLFWAFALTQSIFQLEPARSLRKRVNYISKAVAVLLPALLVGILRLEAVQKQTVPFLVLADGIMGFCLSGSGVLLVVILIKYVYTRRNLLSWNVRYGQRSNSTKSSDTLVFDSSNGRRRGSIYDRWLVVRFSIAFVALA</sequence>
<dbReference type="eggNOG" id="ENOG502ST7N">
    <property type="taxonomic scope" value="Eukaryota"/>
</dbReference>
<feature type="transmembrane region" description="Helical" evidence="1">
    <location>
        <begin position="12"/>
        <end position="35"/>
    </location>
</feature>
<evidence type="ECO:0000313" key="2">
    <source>
        <dbReference type="EMBL" id="CCF34271.1"/>
    </source>
</evidence>
<dbReference type="EMBL" id="CACQ02001079">
    <property type="protein sequence ID" value="CCF34271.1"/>
    <property type="molecule type" value="Genomic_DNA"/>
</dbReference>
<keyword evidence="1" id="KW-0472">Membrane</keyword>
<dbReference type="Proteomes" id="UP000007174">
    <property type="component" value="Unassembled WGS sequence"/>
</dbReference>
<feature type="transmembrane region" description="Helical" evidence="1">
    <location>
        <begin position="143"/>
        <end position="160"/>
    </location>
</feature>
<dbReference type="AlphaFoldDB" id="H1V219"/>
<feature type="transmembrane region" description="Helical" evidence="1">
    <location>
        <begin position="172"/>
        <end position="196"/>
    </location>
</feature>
<reference evidence="3" key="1">
    <citation type="journal article" date="2012" name="Nat. Genet.">
        <title>Lifestyle transitions in plant pathogenic Colletotrichum fungi deciphered by genome and transcriptome analyses.</title>
        <authorList>
            <person name="O'Connell R.J."/>
            <person name="Thon M.R."/>
            <person name="Hacquard S."/>
            <person name="Amyotte S.G."/>
            <person name="Kleemann J."/>
            <person name="Torres M.F."/>
            <person name="Damm U."/>
            <person name="Buiate E.A."/>
            <person name="Epstein L."/>
            <person name="Alkan N."/>
            <person name="Altmueller J."/>
            <person name="Alvarado-Balderrama L."/>
            <person name="Bauser C.A."/>
            <person name="Becker C."/>
            <person name="Birren B.W."/>
            <person name="Chen Z."/>
            <person name="Choi J."/>
            <person name="Crouch J.A."/>
            <person name="Duvick J.P."/>
            <person name="Farman M.A."/>
            <person name="Gan P."/>
            <person name="Heiman D."/>
            <person name="Henrissat B."/>
            <person name="Howard R.J."/>
            <person name="Kabbage M."/>
            <person name="Koch C."/>
            <person name="Kracher B."/>
            <person name="Kubo Y."/>
            <person name="Law A.D."/>
            <person name="Lebrun M.-H."/>
            <person name="Lee Y.-H."/>
            <person name="Miyara I."/>
            <person name="Moore N."/>
            <person name="Neumann U."/>
            <person name="Nordstroem K."/>
            <person name="Panaccione D.G."/>
            <person name="Panstruga R."/>
            <person name="Place M."/>
            <person name="Proctor R.H."/>
            <person name="Prusky D."/>
            <person name="Rech G."/>
            <person name="Reinhardt R."/>
            <person name="Rollins J.A."/>
            <person name="Rounsley S."/>
            <person name="Schardl C.L."/>
            <person name="Schwartz D.C."/>
            <person name="Shenoy N."/>
            <person name="Shirasu K."/>
            <person name="Sikhakolli U.R."/>
            <person name="Stueber K."/>
            <person name="Sukno S.A."/>
            <person name="Sweigard J.A."/>
            <person name="Takano Y."/>
            <person name="Takahara H."/>
            <person name="Trail F."/>
            <person name="van der Does H.C."/>
            <person name="Voll L.M."/>
            <person name="Will I."/>
            <person name="Young S."/>
            <person name="Zeng Q."/>
            <person name="Zhang J."/>
            <person name="Zhou S."/>
            <person name="Dickman M.B."/>
            <person name="Schulze-Lefert P."/>
            <person name="Ver Loren van Themaat E."/>
            <person name="Ma L.-J."/>
            <person name="Vaillancourt L.J."/>
        </authorList>
    </citation>
    <scope>NUCLEOTIDE SEQUENCE [LARGE SCALE GENOMIC DNA]</scope>
    <source>
        <strain evidence="3">IMI 349063</strain>
    </source>
</reference>
<dbReference type="VEuPathDB" id="FungiDB:CH63R_04664"/>
<keyword evidence="1" id="KW-1133">Transmembrane helix</keyword>
<evidence type="ECO:0008006" key="4">
    <source>
        <dbReference type="Google" id="ProtNLM"/>
    </source>
</evidence>
<keyword evidence="1" id="KW-0812">Transmembrane</keyword>
<evidence type="ECO:0000313" key="3">
    <source>
        <dbReference type="Proteomes" id="UP000007174"/>
    </source>
</evidence>
<accession>H1V219</accession>
<proteinExistence type="predicted"/>